<gene>
    <name evidence="1" type="ORF">AVDCRST_MAG41-1579</name>
</gene>
<proteinExistence type="predicted"/>
<name>A0A6J4I7D9_9ACTN</name>
<dbReference type="AlphaFoldDB" id="A0A6J4I7D9"/>
<evidence type="ECO:0000313" key="1">
    <source>
        <dbReference type="EMBL" id="CAA9244024.1"/>
    </source>
</evidence>
<organism evidence="1">
    <name type="scientific">uncultured Mycobacteriales bacterium</name>
    <dbReference type="NCBI Taxonomy" id="581187"/>
    <lineage>
        <taxon>Bacteria</taxon>
        <taxon>Bacillati</taxon>
        <taxon>Actinomycetota</taxon>
        <taxon>Actinomycetes</taxon>
        <taxon>Mycobacteriales</taxon>
        <taxon>environmental samples</taxon>
    </lineage>
</organism>
<evidence type="ECO:0008006" key="2">
    <source>
        <dbReference type="Google" id="ProtNLM"/>
    </source>
</evidence>
<reference evidence="1" key="1">
    <citation type="submission" date="2020-02" db="EMBL/GenBank/DDBJ databases">
        <authorList>
            <person name="Meier V. D."/>
        </authorList>
    </citation>
    <scope>NUCLEOTIDE SEQUENCE</scope>
    <source>
        <strain evidence="1">AVDCRST_MAG41</strain>
    </source>
</reference>
<accession>A0A6J4I7D9</accession>
<dbReference type="EMBL" id="CADCTP010000146">
    <property type="protein sequence ID" value="CAA9244024.1"/>
    <property type="molecule type" value="Genomic_DNA"/>
</dbReference>
<protein>
    <recommendedName>
        <fullName evidence="2">EVE domain-containing protein</fullName>
    </recommendedName>
</protein>
<sequence>MLVRPVAGRLTERDVACWVLKSSRSPQEVAPGWRPGGPRRLERCVRRSYRLGLMRPGQRCLLWVSGRREPGVHALGTLTGPPDPAEPAPVLELELDLLAEPVPRADLLGDPAFAAAEVIRMPAGSNPSWLSADQLAAVLARLP</sequence>